<dbReference type="EMBL" id="QLYR01000001">
    <property type="protein sequence ID" value="RAQ30266.1"/>
    <property type="molecule type" value="Genomic_DNA"/>
</dbReference>
<proteinExistence type="predicted"/>
<dbReference type="InterPro" id="IPR036412">
    <property type="entry name" value="HAD-like_sf"/>
</dbReference>
<accession>A0A328UF91</accession>
<comment type="caution">
    <text evidence="1">The sequence shown here is derived from an EMBL/GenBank/DDBJ whole genome shotgun (WGS) entry which is preliminary data.</text>
</comment>
<dbReference type="GO" id="GO:0005737">
    <property type="term" value="C:cytoplasm"/>
    <property type="evidence" value="ECO:0007669"/>
    <property type="project" value="TreeGrafter"/>
</dbReference>
<evidence type="ECO:0000313" key="1">
    <source>
        <dbReference type="EMBL" id="RAQ30266.1"/>
    </source>
</evidence>
<dbReference type="Gene3D" id="3.40.50.1000">
    <property type="entry name" value="HAD superfamily/HAD-like"/>
    <property type="match status" value="1"/>
</dbReference>
<dbReference type="SUPFAM" id="SSF56784">
    <property type="entry name" value="HAD-like"/>
    <property type="match status" value="1"/>
</dbReference>
<gene>
    <name evidence="1" type="ORF">DPQ25_01800</name>
</gene>
<dbReference type="NCBIfam" id="TIGR01668">
    <property type="entry name" value="YqeG_hyp_ppase"/>
    <property type="match status" value="1"/>
</dbReference>
<dbReference type="PANTHER" id="PTHR19288">
    <property type="entry name" value="4-NITROPHENYLPHOSPHATASE-RELATED"/>
    <property type="match status" value="1"/>
</dbReference>
<organism evidence="1 2">
    <name type="scientific">Hydrogeniiclostridium mannosilyticum</name>
    <dbReference type="NCBI Taxonomy" id="2764322"/>
    <lineage>
        <taxon>Bacteria</taxon>
        <taxon>Bacillati</taxon>
        <taxon>Bacillota</taxon>
        <taxon>Clostridia</taxon>
        <taxon>Eubacteriales</taxon>
        <taxon>Acutalibacteraceae</taxon>
        <taxon>Hydrogeniiclostridium</taxon>
    </lineage>
</organism>
<reference evidence="1 2" key="1">
    <citation type="submission" date="2018-06" db="EMBL/GenBank/DDBJ databases">
        <title>Noncontiguous genome sequence of Ruminococcaceae bacterium ASD2818.</title>
        <authorList>
            <person name="Chaplin A.V."/>
            <person name="Sokolova S.R."/>
            <person name="Kochetkova T.O."/>
            <person name="Goltsov A.Y."/>
            <person name="Trofimov D.Y."/>
            <person name="Efimov B.A."/>
        </authorList>
    </citation>
    <scope>NUCLEOTIDE SEQUENCE [LARGE SCALE GENOMIC DNA]</scope>
    <source>
        <strain evidence="1 2">ASD2818</strain>
    </source>
</reference>
<protein>
    <submittedName>
        <fullName evidence="1">YqeG family HAD IIIA-type phosphatase</fullName>
    </submittedName>
</protein>
<keyword evidence="2" id="KW-1185">Reference proteome</keyword>
<dbReference type="AlphaFoldDB" id="A0A328UF91"/>
<dbReference type="InterPro" id="IPR023214">
    <property type="entry name" value="HAD_sf"/>
</dbReference>
<dbReference type="Proteomes" id="UP000249377">
    <property type="component" value="Unassembled WGS sequence"/>
</dbReference>
<dbReference type="InterPro" id="IPR006549">
    <property type="entry name" value="HAD-SF_hydro_IIIA"/>
</dbReference>
<dbReference type="NCBIfam" id="TIGR01662">
    <property type="entry name" value="HAD-SF-IIIA"/>
    <property type="match status" value="1"/>
</dbReference>
<dbReference type="InterPro" id="IPR010021">
    <property type="entry name" value="PGPP1/Gep4"/>
</dbReference>
<sequence>MKRNGGALMPLLWPTVSVHKITDIKAEQLHAMGIKALILDADDTLSGHGEQVLFPGVETWLASMKASGCAMLIASNNFKERVEPFAKKLGLPFISLSLKPLPVGLLRAVHRLGTKRSETAMVGDQLFTDILGANLIGLRSFLVTPESMEARFGFRRRLEVSIRKKIGYGVLGGKEKLNGK</sequence>
<evidence type="ECO:0000313" key="2">
    <source>
        <dbReference type="Proteomes" id="UP000249377"/>
    </source>
</evidence>
<name>A0A328UF91_9FIRM</name>
<dbReference type="RefSeq" id="WP_112331463.1">
    <property type="nucleotide sequence ID" value="NZ_JADPHD010000001.1"/>
</dbReference>
<dbReference type="Pfam" id="PF00702">
    <property type="entry name" value="Hydrolase"/>
    <property type="match status" value="1"/>
</dbReference>
<dbReference type="GO" id="GO:0008962">
    <property type="term" value="F:phosphatidylglycerophosphatase activity"/>
    <property type="evidence" value="ECO:0007669"/>
    <property type="project" value="InterPro"/>
</dbReference>
<dbReference type="PANTHER" id="PTHR19288:SF25">
    <property type="entry name" value="PHOSPHATIDYLGLYCEROPHOSPHATASE GEP4, MITOCHONDRIAL"/>
    <property type="match status" value="1"/>
</dbReference>